<dbReference type="PANTHER" id="PTHR33169">
    <property type="entry name" value="PADR-FAMILY TRANSCRIPTIONAL REGULATOR"/>
    <property type="match status" value="1"/>
</dbReference>
<organism evidence="2 3">
    <name type="scientific">Thermomonospora umbrina</name>
    <dbReference type="NCBI Taxonomy" id="111806"/>
    <lineage>
        <taxon>Bacteria</taxon>
        <taxon>Bacillati</taxon>
        <taxon>Actinomycetota</taxon>
        <taxon>Actinomycetes</taxon>
        <taxon>Streptosporangiales</taxon>
        <taxon>Thermomonosporaceae</taxon>
        <taxon>Thermomonospora</taxon>
    </lineage>
</organism>
<dbReference type="GO" id="GO:0003677">
    <property type="term" value="F:DNA binding"/>
    <property type="evidence" value="ECO:0007669"/>
    <property type="project" value="UniProtKB-KW"/>
</dbReference>
<comment type="caution">
    <text evidence="2">The sequence shown here is derived from an EMBL/GenBank/DDBJ whole genome shotgun (WGS) entry which is preliminary data.</text>
</comment>
<dbReference type="AlphaFoldDB" id="A0A3D9SX86"/>
<accession>A0A3D9SX86</accession>
<keyword evidence="3" id="KW-1185">Reference proteome</keyword>
<feature type="domain" description="Transcription regulator PadR N-terminal" evidence="1">
    <location>
        <begin position="17"/>
        <end position="89"/>
    </location>
</feature>
<dbReference type="InterPro" id="IPR036388">
    <property type="entry name" value="WH-like_DNA-bd_sf"/>
</dbReference>
<dbReference type="InterPro" id="IPR036390">
    <property type="entry name" value="WH_DNA-bd_sf"/>
</dbReference>
<dbReference type="Pfam" id="PF03551">
    <property type="entry name" value="PadR"/>
    <property type="match status" value="1"/>
</dbReference>
<evidence type="ECO:0000313" key="2">
    <source>
        <dbReference type="EMBL" id="REE97615.1"/>
    </source>
</evidence>
<dbReference type="Gene3D" id="1.10.10.10">
    <property type="entry name" value="Winged helix-like DNA-binding domain superfamily/Winged helix DNA-binding domain"/>
    <property type="match status" value="1"/>
</dbReference>
<evidence type="ECO:0000313" key="3">
    <source>
        <dbReference type="Proteomes" id="UP000256661"/>
    </source>
</evidence>
<name>A0A3D9SX86_9ACTN</name>
<dbReference type="InterPro" id="IPR005149">
    <property type="entry name" value="Tscrpt_reg_PadR_N"/>
</dbReference>
<dbReference type="PANTHER" id="PTHR33169:SF14">
    <property type="entry name" value="TRANSCRIPTIONAL REGULATOR RV3488"/>
    <property type="match status" value="1"/>
</dbReference>
<dbReference type="Proteomes" id="UP000256661">
    <property type="component" value="Unassembled WGS sequence"/>
</dbReference>
<dbReference type="SUPFAM" id="SSF46785">
    <property type="entry name" value="Winged helix' DNA-binding domain"/>
    <property type="match status" value="1"/>
</dbReference>
<protein>
    <submittedName>
        <fullName evidence="2">DNA-binding PadR family transcriptional regulator</fullName>
    </submittedName>
</protein>
<reference evidence="2 3" key="1">
    <citation type="submission" date="2018-08" db="EMBL/GenBank/DDBJ databases">
        <title>Sequencing the genomes of 1000 actinobacteria strains.</title>
        <authorList>
            <person name="Klenk H.-P."/>
        </authorList>
    </citation>
    <scope>NUCLEOTIDE SEQUENCE [LARGE SCALE GENOMIC DNA]</scope>
    <source>
        <strain evidence="2 3">DSM 43927</strain>
    </source>
</reference>
<evidence type="ECO:0000259" key="1">
    <source>
        <dbReference type="Pfam" id="PF03551"/>
    </source>
</evidence>
<dbReference type="InterPro" id="IPR052509">
    <property type="entry name" value="Metal_resp_DNA-bind_regulator"/>
</dbReference>
<sequence>MRDVNPDALRGHLDALLLSVLEHEPLHGYAIIEALSARSGGALAVPTGTVYPALRRLERTGELTSAWATVGGRRRRTYRLTAAGRRRLEGERSAWRAFADTIGTVLSPAEPLTKIRPSGGG</sequence>
<dbReference type="EMBL" id="QTTT01000001">
    <property type="protein sequence ID" value="REE97615.1"/>
    <property type="molecule type" value="Genomic_DNA"/>
</dbReference>
<proteinExistence type="predicted"/>
<gene>
    <name evidence="2" type="ORF">DFJ69_3088</name>
</gene>
<keyword evidence="2" id="KW-0238">DNA-binding</keyword>